<protein>
    <submittedName>
        <fullName evidence="1">CLUMA_CG004200, isoform A</fullName>
    </submittedName>
</protein>
<reference evidence="1 2" key="1">
    <citation type="submission" date="2015-04" db="EMBL/GenBank/DDBJ databases">
        <authorList>
            <person name="Syromyatnikov M.Y."/>
            <person name="Popov V.N."/>
        </authorList>
    </citation>
    <scope>NUCLEOTIDE SEQUENCE [LARGE SCALE GENOMIC DNA]</scope>
</reference>
<organism evidence="1 2">
    <name type="scientific">Clunio marinus</name>
    <dbReference type="NCBI Taxonomy" id="568069"/>
    <lineage>
        <taxon>Eukaryota</taxon>
        <taxon>Metazoa</taxon>
        <taxon>Ecdysozoa</taxon>
        <taxon>Arthropoda</taxon>
        <taxon>Hexapoda</taxon>
        <taxon>Insecta</taxon>
        <taxon>Pterygota</taxon>
        <taxon>Neoptera</taxon>
        <taxon>Endopterygota</taxon>
        <taxon>Diptera</taxon>
        <taxon>Nematocera</taxon>
        <taxon>Chironomoidea</taxon>
        <taxon>Chironomidae</taxon>
        <taxon>Clunio</taxon>
    </lineage>
</organism>
<dbReference type="Proteomes" id="UP000183832">
    <property type="component" value="Unassembled WGS sequence"/>
</dbReference>
<dbReference type="AlphaFoldDB" id="A0A1J1HR07"/>
<accession>A0A1J1HR07</accession>
<dbReference type="EMBL" id="CVRI01000019">
    <property type="protein sequence ID" value="CRK90471.1"/>
    <property type="molecule type" value="Genomic_DNA"/>
</dbReference>
<sequence length="156" mass="18343">MYGADITVEENYVVLALAHELVKSQSRIRLNSRTSLFDAPHEQSQIVASLLSAEDRTDIQRMWKTSLNHCQENLKSEIKDEKPKGILFSTCSQHHMCGIIQVKRHIKYFEILDLMSDRCMSNFPTHMLWQFHWIVDNSKKQSQVDLFHVLKLFMKH</sequence>
<keyword evidence="2" id="KW-1185">Reference proteome</keyword>
<evidence type="ECO:0000313" key="1">
    <source>
        <dbReference type="EMBL" id="CRK90471.1"/>
    </source>
</evidence>
<evidence type="ECO:0000313" key="2">
    <source>
        <dbReference type="Proteomes" id="UP000183832"/>
    </source>
</evidence>
<name>A0A1J1HR07_9DIPT</name>
<proteinExistence type="predicted"/>
<gene>
    <name evidence="1" type="ORF">CLUMA_CG004200</name>
</gene>